<organism evidence="1 2">
    <name type="scientific">Paenibacillus barengoltzii G22</name>
    <dbReference type="NCBI Taxonomy" id="1235795"/>
    <lineage>
        <taxon>Bacteria</taxon>
        <taxon>Bacillati</taxon>
        <taxon>Bacillota</taxon>
        <taxon>Bacilli</taxon>
        <taxon>Bacillales</taxon>
        <taxon>Paenibacillaceae</taxon>
        <taxon>Paenibacillus</taxon>
    </lineage>
</organism>
<dbReference type="EMBL" id="ASSZ01000007">
    <property type="protein sequence ID" value="EOS58728.1"/>
    <property type="molecule type" value="Genomic_DNA"/>
</dbReference>
<dbReference type="STRING" id="1235795.C812_00332"/>
<evidence type="ECO:0000313" key="1">
    <source>
        <dbReference type="EMBL" id="EOS58728.1"/>
    </source>
</evidence>
<name>R9LJJ5_9BACL</name>
<sequence length="57" mass="6402">MTGAGLSLFVNPTPVTELTMWLKRFTCSSSKLSFLPPRNLPSQLFFTIIPLNQAKLF</sequence>
<accession>R9LJJ5</accession>
<dbReference type="Proteomes" id="UP000019598">
    <property type="component" value="Unassembled WGS sequence"/>
</dbReference>
<comment type="caution">
    <text evidence="1">The sequence shown here is derived from an EMBL/GenBank/DDBJ whole genome shotgun (WGS) entry which is preliminary data.</text>
</comment>
<gene>
    <name evidence="1" type="ORF">C812_00332</name>
</gene>
<dbReference type="HOGENOM" id="CLU_2992395_0_0_9"/>
<dbReference type="AlphaFoldDB" id="R9LJJ5"/>
<evidence type="ECO:0000313" key="2">
    <source>
        <dbReference type="Proteomes" id="UP000019598"/>
    </source>
</evidence>
<proteinExistence type="predicted"/>
<reference evidence="1 2" key="1">
    <citation type="submission" date="2013-04" db="EMBL/GenBank/DDBJ databases">
        <title>The Genome Sequence of Paenibacillus barengoltzii G22.</title>
        <authorList>
            <consortium name="The Broad Institute Genomics Platform"/>
            <consortium name="The Broad Institute Genome Sequencing Center for Infectious Disease"/>
            <person name="Earl A."/>
            <person name="Xavier R."/>
            <person name="Elson C."/>
            <person name="Duck W."/>
            <person name="Walker B."/>
            <person name="Young S."/>
            <person name="Zeng Q."/>
            <person name="Gargeya S."/>
            <person name="Fitzgerald M."/>
            <person name="Haas B."/>
            <person name="Abouelleil A."/>
            <person name="Allen A.W."/>
            <person name="Alvarado L."/>
            <person name="Arachchi H.M."/>
            <person name="Berlin A.M."/>
            <person name="Chapman S.B."/>
            <person name="Gainer-Dewar J."/>
            <person name="Goldberg J."/>
            <person name="Griggs A."/>
            <person name="Gujja S."/>
            <person name="Hansen M."/>
            <person name="Howarth C."/>
            <person name="Imamovic A."/>
            <person name="Ireland A."/>
            <person name="Larimer J."/>
            <person name="McCowan C."/>
            <person name="Murphy C."/>
            <person name="Pearson M."/>
            <person name="Poon T.W."/>
            <person name="Priest M."/>
            <person name="Roberts A."/>
            <person name="Saif S."/>
            <person name="Shea T."/>
            <person name="Sisk P."/>
            <person name="Sykes S."/>
            <person name="Wortman J."/>
            <person name="Nusbaum C."/>
            <person name="Birren B."/>
        </authorList>
    </citation>
    <scope>NUCLEOTIDE SEQUENCE [LARGE SCALE GENOMIC DNA]</scope>
    <source>
        <strain evidence="1 2">G22</strain>
    </source>
</reference>
<protein>
    <submittedName>
        <fullName evidence="1">Uncharacterized protein</fullName>
    </submittedName>
</protein>